<gene>
    <name evidence="1" type="ORF">CINTURNW_1027</name>
</gene>
<protein>
    <submittedName>
        <fullName evidence="1">SinR-like protein</fullName>
    </submittedName>
</protein>
<dbReference type="Proteomes" id="UP000016721">
    <property type="component" value="Unassembled WGS sequence"/>
</dbReference>
<dbReference type="EMBL" id="APJA01000009">
    <property type="protein sequence ID" value="ERK31565.1"/>
    <property type="molecule type" value="Genomic_DNA"/>
</dbReference>
<dbReference type="eggNOG" id="ENOG5033BXY">
    <property type="taxonomic scope" value="Bacteria"/>
</dbReference>
<proteinExistence type="predicted"/>
<sequence length="87" mass="10325">MVYIISYDLNKPGQDYNKLYDRIRTLNDYYHVLDSTWLVSTNKTAKEVYSVLQPVGDTNDNILVIQVTSNYWGWLPQKAWEWLSSKF</sequence>
<organism evidence="1 2">
    <name type="scientific">Clostridium intestinale URNW</name>
    <dbReference type="NCBI Taxonomy" id="1294142"/>
    <lineage>
        <taxon>Bacteria</taxon>
        <taxon>Bacillati</taxon>
        <taxon>Bacillota</taxon>
        <taxon>Clostridia</taxon>
        <taxon>Eubacteriales</taxon>
        <taxon>Clostridiaceae</taxon>
        <taxon>Clostridium</taxon>
    </lineage>
</organism>
<keyword evidence="2" id="KW-1185">Reference proteome</keyword>
<accession>U2PYL5</accession>
<evidence type="ECO:0000313" key="1">
    <source>
        <dbReference type="EMBL" id="ERK31565.1"/>
    </source>
</evidence>
<comment type="caution">
    <text evidence="1">The sequence shown here is derived from an EMBL/GenBank/DDBJ whole genome shotgun (WGS) entry which is preliminary data.</text>
</comment>
<dbReference type="STRING" id="1294142.CINTURNW_1027"/>
<dbReference type="HOGENOM" id="CLU_179928_3_0_9"/>
<dbReference type="OrthoDB" id="2656750at2"/>
<evidence type="ECO:0000313" key="2">
    <source>
        <dbReference type="Proteomes" id="UP000016721"/>
    </source>
</evidence>
<dbReference type="PATRIC" id="fig|1294142.3.peg.1027"/>
<name>U2PYL5_9CLOT</name>
<dbReference type="RefSeq" id="WP_021801060.1">
    <property type="nucleotide sequence ID" value="NZ_KI273145.1"/>
</dbReference>
<dbReference type="AlphaFoldDB" id="U2PYL5"/>
<reference evidence="1 2" key="1">
    <citation type="journal article" date="2013" name="Genome Announc.">
        <title>Draft Genome Sequence of the Hydrogen- and Ethanol-Producing Bacterium Clostridium intestinale Strain URNW.</title>
        <authorList>
            <person name="Lal S."/>
            <person name="Ramachandran U."/>
            <person name="Zhang X."/>
            <person name="Sparling R."/>
            <person name="Levin D.B."/>
        </authorList>
    </citation>
    <scope>NUCLEOTIDE SEQUENCE [LARGE SCALE GENOMIC DNA]</scope>
    <source>
        <strain evidence="1 2">URNW</strain>
    </source>
</reference>